<name>A0A167C4Y4_COLIC</name>
<gene>
    <name evidence="2" type="ORF">CI238_07589</name>
</gene>
<evidence type="ECO:0000256" key="1">
    <source>
        <dbReference type="SAM" id="MobiDB-lite"/>
    </source>
</evidence>
<proteinExistence type="predicted"/>
<feature type="compositionally biased region" description="Polar residues" evidence="1">
    <location>
        <begin position="84"/>
        <end position="94"/>
    </location>
</feature>
<sequence>MASRETHTKHFVQIMAPKQKNASKASKLKTAQAGIQKANRGAKSKKSVSRASKKTATQPSAPDAALSSTSNAEEGDGEWIWTENPPTKEQTARNGRQRGRNLVQWNRPDTAMTILLNVLYEAYVKGIKLPMDAIAHRTHCGASGQSLIQYLARERKKMLKRGRMCPPVAGSHYDPTVRGVVIEPTTEDPNAEREISFREPYYHQDFPVPKLEDDNEDEIKNEEYEEFKDEISQTEESYGESELDDENMSQEAKGRQIERSYPHAKTMASQKIDFQQQNPQQILCAPQNYQISWTQPQSPLPAPLGTVNPLHTIKPFGTQALETPHLFRQGYHWNGFDGNLNSMPSMPSGIGSQEIGLHETYGNTAAGSHSFEDHRVVSEATPYGNSHTGSYLFYNHHADDLASDTAPYTGNPMTDTAQGISPPHGLYSSTPRFTEQENGGGAMDDVNFAQWVHE</sequence>
<evidence type="ECO:0000313" key="3">
    <source>
        <dbReference type="Proteomes" id="UP000076584"/>
    </source>
</evidence>
<dbReference type="AlphaFoldDB" id="A0A167C4Y4"/>
<feature type="region of interest" description="Disordered" evidence="1">
    <location>
        <begin position="1"/>
        <end position="101"/>
    </location>
</feature>
<evidence type="ECO:0000313" key="2">
    <source>
        <dbReference type="EMBL" id="KZL82136.1"/>
    </source>
</evidence>
<dbReference type="Proteomes" id="UP000076584">
    <property type="component" value="Unassembled WGS sequence"/>
</dbReference>
<dbReference type="EMBL" id="LFIW01001507">
    <property type="protein sequence ID" value="KZL82136.1"/>
    <property type="molecule type" value="Genomic_DNA"/>
</dbReference>
<feature type="compositionally biased region" description="Basic residues" evidence="1">
    <location>
        <begin position="40"/>
        <end position="53"/>
    </location>
</feature>
<feature type="compositionally biased region" description="Acidic residues" evidence="1">
    <location>
        <begin position="237"/>
        <end position="248"/>
    </location>
</feature>
<organism evidence="2 3">
    <name type="scientific">Colletotrichum incanum</name>
    <name type="common">Soybean anthracnose fungus</name>
    <dbReference type="NCBI Taxonomy" id="1573173"/>
    <lineage>
        <taxon>Eukaryota</taxon>
        <taxon>Fungi</taxon>
        <taxon>Dikarya</taxon>
        <taxon>Ascomycota</taxon>
        <taxon>Pezizomycotina</taxon>
        <taxon>Sordariomycetes</taxon>
        <taxon>Hypocreomycetidae</taxon>
        <taxon>Glomerellales</taxon>
        <taxon>Glomerellaceae</taxon>
        <taxon>Colletotrichum</taxon>
        <taxon>Colletotrichum spaethianum species complex</taxon>
    </lineage>
</organism>
<keyword evidence="3" id="KW-1185">Reference proteome</keyword>
<dbReference type="STRING" id="1573173.A0A167C4Y4"/>
<accession>A0A167C4Y4</accession>
<protein>
    <submittedName>
        <fullName evidence="2">Rna-binding protein cabeza-like protein</fullName>
    </submittedName>
</protein>
<comment type="caution">
    <text evidence="2">The sequence shown here is derived from an EMBL/GenBank/DDBJ whole genome shotgun (WGS) entry which is preliminary data.</text>
</comment>
<feature type="region of interest" description="Disordered" evidence="1">
    <location>
        <begin position="226"/>
        <end position="254"/>
    </location>
</feature>
<reference evidence="2 3" key="1">
    <citation type="submission" date="2015-06" db="EMBL/GenBank/DDBJ databases">
        <title>Survival trade-offs in plant roots during colonization by closely related pathogenic and mutualistic fungi.</title>
        <authorList>
            <person name="Hacquard S."/>
            <person name="Kracher B."/>
            <person name="Hiruma K."/>
            <person name="Weinman A."/>
            <person name="Muench P."/>
            <person name="Garrido Oter R."/>
            <person name="Ver Loren van Themaat E."/>
            <person name="Dallerey J.-F."/>
            <person name="Damm U."/>
            <person name="Henrissat B."/>
            <person name="Lespinet O."/>
            <person name="Thon M."/>
            <person name="Kemen E."/>
            <person name="McHardy A.C."/>
            <person name="Schulze-Lefert P."/>
            <person name="O'Connell R.J."/>
        </authorList>
    </citation>
    <scope>NUCLEOTIDE SEQUENCE [LARGE SCALE GENOMIC DNA]</scope>
    <source>
        <strain evidence="2 3">MAFF 238704</strain>
    </source>
</reference>